<name>A0ABN8ZPY2_RANTA</name>
<proteinExistence type="predicted"/>
<keyword evidence="1" id="KW-1133">Transmembrane helix</keyword>
<dbReference type="Proteomes" id="UP001176941">
    <property type="component" value="Chromosome 34"/>
</dbReference>
<reference evidence="2" key="1">
    <citation type="submission" date="2023-04" db="EMBL/GenBank/DDBJ databases">
        <authorList>
            <consortium name="ELIXIR-Norway"/>
        </authorList>
    </citation>
    <scope>NUCLEOTIDE SEQUENCE [LARGE SCALE GENOMIC DNA]</scope>
</reference>
<feature type="transmembrane region" description="Helical" evidence="1">
    <location>
        <begin position="6"/>
        <end position="27"/>
    </location>
</feature>
<protein>
    <submittedName>
        <fullName evidence="2">Uncharacterized protein</fullName>
    </submittedName>
</protein>
<evidence type="ECO:0000256" key="1">
    <source>
        <dbReference type="SAM" id="Phobius"/>
    </source>
</evidence>
<organism evidence="2 3">
    <name type="scientific">Rangifer tarandus platyrhynchus</name>
    <name type="common">Svalbard reindeer</name>
    <dbReference type="NCBI Taxonomy" id="3082113"/>
    <lineage>
        <taxon>Eukaryota</taxon>
        <taxon>Metazoa</taxon>
        <taxon>Chordata</taxon>
        <taxon>Craniata</taxon>
        <taxon>Vertebrata</taxon>
        <taxon>Euteleostomi</taxon>
        <taxon>Mammalia</taxon>
        <taxon>Eutheria</taxon>
        <taxon>Laurasiatheria</taxon>
        <taxon>Artiodactyla</taxon>
        <taxon>Ruminantia</taxon>
        <taxon>Pecora</taxon>
        <taxon>Cervidae</taxon>
        <taxon>Odocoileinae</taxon>
        <taxon>Rangifer</taxon>
    </lineage>
</organism>
<accession>A0ABN8ZPY2</accession>
<dbReference type="EMBL" id="OX460345">
    <property type="protein sequence ID" value="CAI9173849.1"/>
    <property type="molecule type" value="Genomic_DNA"/>
</dbReference>
<keyword evidence="1" id="KW-0812">Transmembrane</keyword>
<evidence type="ECO:0000313" key="2">
    <source>
        <dbReference type="EMBL" id="CAI9173849.1"/>
    </source>
</evidence>
<gene>
    <name evidence="2" type="ORF">MRATA1EN1_LOCUS22811</name>
</gene>
<keyword evidence="3" id="KW-1185">Reference proteome</keyword>
<keyword evidence="1" id="KW-0472">Membrane</keyword>
<evidence type="ECO:0000313" key="3">
    <source>
        <dbReference type="Proteomes" id="UP001176941"/>
    </source>
</evidence>
<sequence length="120" mass="13341">MNIQGVLNTCVIVSAAYNCTFAFYIVYGTNTLKRRNTVIGVIRTFLITCSKNILQNVLSKIGTTLVHIPKNHQSTVGLDLAGRAGDTAVTKEGKVCAYFIERKWKGHATMLTVYSYFFLI</sequence>